<accession>A0ABT0LK49</accession>
<reference evidence="3 4" key="1">
    <citation type="submission" date="2022-01" db="EMBL/GenBank/DDBJ databases">
        <title>Whole genome-based taxonomy of the Shewanellaceae.</title>
        <authorList>
            <person name="Martin-Rodriguez A.J."/>
        </authorList>
    </citation>
    <scope>NUCLEOTIDE SEQUENCE [LARGE SCALE GENOMIC DNA]</scope>
    <source>
        <strain evidence="3 4">DSM 17177</strain>
    </source>
</reference>
<dbReference type="Proteomes" id="UP001203423">
    <property type="component" value="Unassembled WGS sequence"/>
</dbReference>
<proteinExistence type="predicted"/>
<dbReference type="InterPro" id="IPR021994">
    <property type="entry name" value="DUF3592"/>
</dbReference>
<keyword evidence="1" id="KW-0472">Membrane</keyword>
<keyword evidence="1" id="KW-1133">Transmembrane helix</keyword>
<evidence type="ECO:0000313" key="4">
    <source>
        <dbReference type="Proteomes" id="UP001203423"/>
    </source>
</evidence>
<protein>
    <submittedName>
        <fullName evidence="3">DUF3592 domain-containing protein</fullName>
    </submittedName>
</protein>
<feature type="transmembrane region" description="Helical" evidence="1">
    <location>
        <begin position="106"/>
        <end position="130"/>
    </location>
</feature>
<evidence type="ECO:0000313" key="3">
    <source>
        <dbReference type="EMBL" id="MCL1128063.1"/>
    </source>
</evidence>
<dbReference type="Pfam" id="PF12158">
    <property type="entry name" value="DUF3592"/>
    <property type="match status" value="1"/>
</dbReference>
<feature type="domain" description="DUF3592" evidence="2">
    <location>
        <begin position="35"/>
        <end position="112"/>
    </location>
</feature>
<name>A0ABT0LK49_9GAMM</name>
<dbReference type="RefSeq" id="WP_248943488.1">
    <property type="nucleotide sequence ID" value="NZ_JAKIKS010000344.1"/>
</dbReference>
<evidence type="ECO:0000256" key="1">
    <source>
        <dbReference type="SAM" id="Phobius"/>
    </source>
</evidence>
<organism evidence="3 4">
    <name type="scientific">Shewanella surugensis</name>
    <dbReference type="NCBI Taxonomy" id="212020"/>
    <lineage>
        <taxon>Bacteria</taxon>
        <taxon>Pseudomonadati</taxon>
        <taxon>Pseudomonadota</taxon>
        <taxon>Gammaproteobacteria</taxon>
        <taxon>Alteromonadales</taxon>
        <taxon>Shewanellaceae</taxon>
        <taxon>Shewanella</taxon>
    </lineage>
</organism>
<keyword evidence="1" id="KW-0812">Transmembrane</keyword>
<comment type="caution">
    <text evidence="3">The sequence shown here is derived from an EMBL/GenBank/DDBJ whole genome shotgun (WGS) entry which is preliminary data.</text>
</comment>
<sequence length="137" mass="15801">MDMGGLLVLILLGGVFLYEVWAVFQSVIAQKWPSTQGKVIKSMLDVHPRLSATVQIEYSYTVNGQEFKSSNSVFGYVGYVFWLVRKWYINEDDLVVYYNPLKPNKAVLVTGVRLFFIAEFIPFGLLYYFYLKPVYGI</sequence>
<keyword evidence="4" id="KW-1185">Reference proteome</keyword>
<evidence type="ECO:0000259" key="2">
    <source>
        <dbReference type="Pfam" id="PF12158"/>
    </source>
</evidence>
<gene>
    <name evidence="3" type="ORF">L2764_27440</name>
</gene>
<dbReference type="EMBL" id="JAKIKS010000344">
    <property type="protein sequence ID" value="MCL1128063.1"/>
    <property type="molecule type" value="Genomic_DNA"/>
</dbReference>